<sequence length="482" mass="52498">MLPTLTAYNVFQRSLQTTAAPEAAADPAVQAEIDYWSASVGKVRSVAEFAADARLVAFATKAFGYKEDAPSAALLGIALDQGAKDAGAYANRVPDYRLEELVRSFGFAEFGTARLRDPVFTEGIAKRYIAQSAEAPVASVPSTPAEVERQYFKTKIGTIETPDDLLADNRLYAYAMKAFGLEDRMNERFLIREVLADGVGEADDLANRLGDEKLQAFARSFGFGEVGTKYVQSAQFGETVARRYDRATGLNAQPAAEGEREETAYFREAIGKVRSLDDLFADKKLYDYVMTAFDLAGDTGKTALVRKVLEEGVSERDTFANRMSDPRYGAMARTIAFAEFGTRNLEDPGIVGEIVSRYERAQREIEAGQDDPAVELAAYFDRKASGLTSWYHVLSDTRLRNVTLTALGMPAAMGTLGVDRLAAEFQDRFDIADFQDEAKRADFIKTYLVLSDTGGSAGASSPILSLFSGGDATGLYGLVAKL</sequence>
<protein>
    <recommendedName>
        <fullName evidence="3">DUF1217 domain-containing protein</fullName>
    </recommendedName>
</protein>
<dbReference type="Proteomes" id="UP000563524">
    <property type="component" value="Unassembled WGS sequence"/>
</dbReference>
<evidence type="ECO:0000313" key="2">
    <source>
        <dbReference type="Proteomes" id="UP000563524"/>
    </source>
</evidence>
<dbReference type="RefSeq" id="WP_183816891.1">
    <property type="nucleotide sequence ID" value="NZ_JACHOB010000002.1"/>
</dbReference>
<reference evidence="1 2" key="1">
    <citation type="submission" date="2020-08" db="EMBL/GenBank/DDBJ databases">
        <title>Genomic Encyclopedia of Type Strains, Phase IV (KMG-IV): sequencing the most valuable type-strain genomes for metagenomic binning, comparative biology and taxonomic classification.</title>
        <authorList>
            <person name="Goeker M."/>
        </authorList>
    </citation>
    <scope>NUCLEOTIDE SEQUENCE [LARGE SCALE GENOMIC DNA]</scope>
    <source>
        <strain evidence="1 2">DSM 102850</strain>
    </source>
</reference>
<gene>
    <name evidence="1" type="ORF">GGQ59_001221</name>
</gene>
<comment type="caution">
    <text evidence="1">The sequence shown here is derived from an EMBL/GenBank/DDBJ whole genome shotgun (WGS) entry which is preliminary data.</text>
</comment>
<dbReference type="EMBL" id="JACHOB010000002">
    <property type="protein sequence ID" value="MBB4658707.1"/>
    <property type="molecule type" value="Genomic_DNA"/>
</dbReference>
<dbReference type="InterPro" id="IPR010626">
    <property type="entry name" value="DUF1217"/>
</dbReference>
<proteinExistence type="predicted"/>
<name>A0A840I1S9_9PROT</name>
<dbReference type="AlphaFoldDB" id="A0A840I1S9"/>
<dbReference type="Pfam" id="PF06748">
    <property type="entry name" value="DUF1217"/>
    <property type="match status" value="2"/>
</dbReference>
<dbReference type="InterPro" id="IPR023157">
    <property type="entry name" value="AGR-C-984p-like_sf"/>
</dbReference>
<dbReference type="SUPFAM" id="SSF158837">
    <property type="entry name" value="AGR C 984p-like"/>
    <property type="match status" value="3"/>
</dbReference>
<evidence type="ECO:0008006" key="3">
    <source>
        <dbReference type="Google" id="ProtNLM"/>
    </source>
</evidence>
<accession>A0A840I1S9</accession>
<evidence type="ECO:0000313" key="1">
    <source>
        <dbReference type="EMBL" id="MBB4658707.1"/>
    </source>
</evidence>
<keyword evidence="2" id="KW-1185">Reference proteome</keyword>
<dbReference type="Gene3D" id="1.10.3700.10">
    <property type="entry name" value="AGR C 984p-like"/>
    <property type="match status" value="3"/>
</dbReference>
<organism evidence="1 2">
    <name type="scientific">Parvularcula dongshanensis</name>
    <dbReference type="NCBI Taxonomy" id="1173995"/>
    <lineage>
        <taxon>Bacteria</taxon>
        <taxon>Pseudomonadati</taxon>
        <taxon>Pseudomonadota</taxon>
        <taxon>Alphaproteobacteria</taxon>
        <taxon>Parvularculales</taxon>
        <taxon>Parvularculaceae</taxon>
        <taxon>Parvularcula</taxon>
    </lineage>
</organism>